<evidence type="ECO:0000313" key="3">
    <source>
        <dbReference type="Proteomes" id="UP001169764"/>
    </source>
</evidence>
<dbReference type="InterPro" id="IPR012312">
    <property type="entry name" value="Hemerythrin-like"/>
</dbReference>
<gene>
    <name evidence="2" type="ORF">Q4F19_03845</name>
</gene>
<dbReference type="EMBL" id="JAUOTP010000002">
    <property type="protein sequence ID" value="MDO6413508.1"/>
    <property type="molecule type" value="Genomic_DNA"/>
</dbReference>
<name>A0ABT8Y5B2_9SPHN</name>
<accession>A0ABT8Y5B2</accession>
<dbReference type="Proteomes" id="UP001169764">
    <property type="component" value="Unassembled WGS sequence"/>
</dbReference>
<proteinExistence type="predicted"/>
<reference evidence="2" key="1">
    <citation type="submission" date="2023-07" db="EMBL/GenBank/DDBJ databases">
        <authorList>
            <person name="Kim M."/>
        </authorList>
    </citation>
    <scope>NUCLEOTIDE SEQUENCE</scope>
    <source>
        <strain evidence="2">BIUV-7</strain>
    </source>
</reference>
<dbReference type="PANTHER" id="PTHR35585">
    <property type="entry name" value="HHE DOMAIN PROTEIN (AFU_ORTHOLOGUE AFUA_4G00730)"/>
    <property type="match status" value="1"/>
</dbReference>
<feature type="domain" description="Hemerythrin-like" evidence="1">
    <location>
        <begin position="23"/>
        <end position="135"/>
    </location>
</feature>
<comment type="caution">
    <text evidence="2">The sequence shown here is derived from an EMBL/GenBank/DDBJ whole genome shotgun (WGS) entry which is preliminary data.</text>
</comment>
<protein>
    <submittedName>
        <fullName evidence="2">Hemerythrin domain-containing protein</fullName>
    </submittedName>
</protein>
<keyword evidence="3" id="KW-1185">Reference proteome</keyword>
<sequence length="186" mass="20968">MAENYAARNTQGLHRIAEDDPLAIALLKEEHHRFRELFTEANDAEGERLKHVADELCLRLDVHMTIEEELLYPTGKEVGETEEVDEGIVEHAAGKQLAAEIAQLNGTEELYKSKVHVLGEQTIHHIDEEDEELFEEMREAHVAGKIDLDALGEKLRARQAELYQKIEESGDLGPTNEADAEEIAHV</sequence>
<dbReference type="PANTHER" id="PTHR35585:SF1">
    <property type="entry name" value="HHE DOMAIN PROTEIN (AFU_ORTHOLOGUE AFUA_4G00730)"/>
    <property type="match status" value="1"/>
</dbReference>
<evidence type="ECO:0000259" key="1">
    <source>
        <dbReference type="Pfam" id="PF01814"/>
    </source>
</evidence>
<dbReference type="Pfam" id="PF01814">
    <property type="entry name" value="Hemerythrin"/>
    <property type="match status" value="1"/>
</dbReference>
<dbReference type="Gene3D" id="1.20.120.520">
    <property type="entry name" value="nmb1532 protein domain like"/>
    <property type="match status" value="1"/>
</dbReference>
<dbReference type="RefSeq" id="WP_303540033.1">
    <property type="nucleotide sequence ID" value="NZ_JAUOTP010000002.1"/>
</dbReference>
<organism evidence="2 3">
    <name type="scientific">Sphingomonas natans</name>
    <dbReference type="NCBI Taxonomy" id="3063330"/>
    <lineage>
        <taxon>Bacteria</taxon>
        <taxon>Pseudomonadati</taxon>
        <taxon>Pseudomonadota</taxon>
        <taxon>Alphaproteobacteria</taxon>
        <taxon>Sphingomonadales</taxon>
        <taxon>Sphingomonadaceae</taxon>
        <taxon>Sphingomonas</taxon>
    </lineage>
</organism>
<evidence type="ECO:0000313" key="2">
    <source>
        <dbReference type="EMBL" id="MDO6413508.1"/>
    </source>
</evidence>